<protein>
    <submittedName>
        <fullName evidence="1">Uncharacterized protein</fullName>
    </submittedName>
</protein>
<sequence length="50" mass="5653">MDFLIGALLFAGLFAIYSAISTVNKNILEQTKELKKMNDYLKNSKEDSQP</sequence>
<dbReference type="EMBL" id="JBHSEC010000001">
    <property type="protein sequence ID" value="MFC4408910.1"/>
    <property type="molecule type" value="Genomic_DNA"/>
</dbReference>
<dbReference type="RefSeq" id="WP_378151107.1">
    <property type="nucleotide sequence ID" value="NZ_JBHSEC010000001.1"/>
</dbReference>
<keyword evidence="2" id="KW-1185">Reference proteome</keyword>
<dbReference type="Proteomes" id="UP001595817">
    <property type="component" value="Unassembled WGS sequence"/>
</dbReference>
<accession>A0ABV8X1Q2</accession>
<evidence type="ECO:0000313" key="1">
    <source>
        <dbReference type="EMBL" id="MFC4408910.1"/>
    </source>
</evidence>
<proteinExistence type="predicted"/>
<organism evidence="1 2">
    <name type="scientific">Chungangia koreensis</name>
    <dbReference type="NCBI Taxonomy" id="752657"/>
    <lineage>
        <taxon>Bacteria</taxon>
        <taxon>Bacillati</taxon>
        <taxon>Bacillota</taxon>
        <taxon>Bacilli</taxon>
        <taxon>Lactobacillales</taxon>
        <taxon>Chungangia</taxon>
    </lineage>
</organism>
<evidence type="ECO:0000313" key="2">
    <source>
        <dbReference type="Proteomes" id="UP001595817"/>
    </source>
</evidence>
<reference evidence="2" key="1">
    <citation type="journal article" date="2019" name="Int. J. Syst. Evol. Microbiol.">
        <title>The Global Catalogue of Microorganisms (GCM) 10K type strain sequencing project: providing services to taxonomists for standard genome sequencing and annotation.</title>
        <authorList>
            <consortium name="The Broad Institute Genomics Platform"/>
            <consortium name="The Broad Institute Genome Sequencing Center for Infectious Disease"/>
            <person name="Wu L."/>
            <person name="Ma J."/>
        </authorList>
    </citation>
    <scope>NUCLEOTIDE SEQUENCE [LARGE SCALE GENOMIC DNA]</scope>
    <source>
        <strain evidence="2">CCUG 59778</strain>
    </source>
</reference>
<comment type="caution">
    <text evidence="1">The sequence shown here is derived from an EMBL/GenBank/DDBJ whole genome shotgun (WGS) entry which is preliminary data.</text>
</comment>
<gene>
    <name evidence="1" type="ORF">ACFOZY_00530</name>
</gene>
<name>A0ABV8X1Q2_9LACT</name>